<accession>A0A0R3BRN9</accession>
<dbReference type="GeneID" id="92956012"/>
<gene>
    <name evidence="2" type="ORF">GPL21_28580</name>
</gene>
<feature type="region of interest" description="Disordered" evidence="1">
    <location>
        <begin position="44"/>
        <end position="69"/>
    </location>
</feature>
<sequence>MKQHKVQHLHQPIEEALLATNQSLRNEVVALMLDIAELREIQERPGSSRSFGMSREQNTPRVALRRVHS</sequence>
<reference evidence="2 3" key="1">
    <citation type="submission" date="2019-12" db="EMBL/GenBank/DDBJ databases">
        <title>Draft genome sequences Bradyrhizobium cajani AMBPC1010, Bradyrhizobium pachyrhizi AMBPC1040 and Bradyrhizobium yuanmingense ALSPC3051, three plant growth promoting strains isolated from nodules of Cajanus cajan L. in Dominican Republic.</title>
        <authorList>
            <person name="Flores-Felix J.D."/>
            <person name="Araujo J."/>
            <person name="Diaz-Alcantara C."/>
            <person name="Gonzalez-Andres F."/>
            <person name="Velazquez E."/>
        </authorList>
    </citation>
    <scope>NUCLEOTIDE SEQUENCE [LARGE SCALE GENOMIC DNA]</scope>
    <source>
        <strain evidence="2 3">1040</strain>
    </source>
</reference>
<organism evidence="2 3">
    <name type="scientific">Bradyrhizobium pachyrhizi</name>
    <dbReference type="NCBI Taxonomy" id="280333"/>
    <lineage>
        <taxon>Bacteria</taxon>
        <taxon>Pseudomonadati</taxon>
        <taxon>Pseudomonadota</taxon>
        <taxon>Alphaproteobacteria</taxon>
        <taxon>Hyphomicrobiales</taxon>
        <taxon>Nitrobacteraceae</taxon>
        <taxon>Bradyrhizobium</taxon>
    </lineage>
</organism>
<comment type="caution">
    <text evidence="2">The sequence shown here is derived from an EMBL/GenBank/DDBJ whole genome shotgun (WGS) entry which is preliminary data.</text>
</comment>
<dbReference type="RefSeq" id="WP_016841790.1">
    <property type="nucleotide sequence ID" value="NZ_CP121667.1"/>
</dbReference>
<dbReference type="Proteomes" id="UP000436468">
    <property type="component" value="Unassembled WGS sequence"/>
</dbReference>
<proteinExistence type="predicted"/>
<evidence type="ECO:0000313" key="2">
    <source>
        <dbReference type="EMBL" id="MVT69052.1"/>
    </source>
</evidence>
<keyword evidence="3" id="KW-1185">Reference proteome</keyword>
<name>A0A0R3BRN9_9BRAD</name>
<protein>
    <submittedName>
        <fullName evidence="2">Uncharacterized protein</fullName>
    </submittedName>
</protein>
<feature type="compositionally biased region" description="Polar residues" evidence="1">
    <location>
        <begin position="45"/>
        <end position="60"/>
    </location>
</feature>
<dbReference type="AlphaFoldDB" id="A0A0R3BRN9"/>
<dbReference type="EMBL" id="WQNF01000025">
    <property type="protein sequence ID" value="MVT69052.1"/>
    <property type="molecule type" value="Genomic_DNA"/>
</dbReference>
<evidence type="ECO:0000256" key="1">
    <source>
        <dbReference type="SAM" id="MobiDB-lite"/>
    </source>
</evidence>
<evidence type="ECO:0000313" key="3">
    <source>
        <dbReference type="Proteomes" id="UP000436468"/>
    </source>
</evidence>